<evidence type="ECO:0000256" key="2">
    <source>
        <dbReference type="SAM" id="SignalP"/>
    </source>
</evidence>
<evidence type="ECO:0000313" key="3">
    <source>
        <dbReference type="Proteomes" id="UP000887563"/>
    </source>
</evidence>
<feature type="chain" id="PRO_5036940900" evidence="2">
    <location>
        <begin position="21"/>
        <end position="123"/>
    </location>
</feature>
<protein>
    <submittedName>
        <fullName evidence="4">Uncharacterized protein</fullName>
    </submittedName>
</protein>
<keyword evidence="3" id="KW-1185">Reference proteome</keyword>
<feature type="signal peptide" evidence="2">
    <location>
        <begin position="1"/>
        <end position="20"/>
    </location>
</feature>
<organism evidence="3 4">
    <name type="scientific">Meloidogyne incognita</name>
    <name type="common">Southern root-knot nematode worm</name>
    <name type="synonym">Oxyuris incognita</name>
    <dbReference type="NCBI Taxonomy" id="6306"/>
    <lineage>
        <taxon>Eukaryota</taxon>
        <taxon>Metazoa</taxon>
        <taxon>Ecdysozoa</taxon>
        <taxon>Nematoda</taxon>
        <taxon>Chromadorea</taxon>
        <taxon>Rhabditida</taxon>
        <taxon>Tylenchina</taxon>
        <taxon>Tylenchomorpha</taxon>
        <taxon>Tylenchoidea</taxon>
        <taxon>Meloidogynidae</taxon>
        <taxon>Meloidogyninae</taxon>
        <taxon>Meloidogyne</taxon>
        <taxon>Meloidogyne incognita group</taxon>
    </lineage>
</organism>
<dbReference type="Proteomes" id="UP000887563">
    <property type="component" value="Unplaced"/>
</dbReference>
<proteinExistence type="predicted"/>
<keyword evidence="1" id="KW-0812">Transmembrane</keyword>
<name>A0A914L2H1_MELIC</name>
<evidence type="ECO:0000313" key="4">
    <source>
        <dbReference type="WBParaSite" id="Minc3s00225g07997"/>
    </source>
</evidence>
<dbReference type="WBParaSite" id="Minc3s00225g07997">
    <property type="protein sequence ID" value="Minc3s00225g07997"/>
    <property type="gene ID" value="Minc3s00225g07997"/>
</dbReference>
<keyword evidence="2" id="KW-0732">Signal</keyword>
<dbReference type="AlphaFoldDB" id="A0A914L2H1"/>
<feature type="transmembrane region" description="Helical" evidence="1">
    <location>
        <begin position="101"/>
        <end position="122"/>
    </location>
</feature>
<keyword evidence="1" id="KW-1133">Transmembrane helix</keyword>
<evidence type="ECO:0000256" key="1">
    <source>
        <dbReference type="SAM" id="Phobius"/>
    </source>
</evidence>
<sequence>MKFLLINISTLFLLINFKFGDTIRCFQEEDINLPGESSSKIKLTKCGKMFGDECFKVDCGEYGFFKSCGGCAVMDLGMLALGMDKHCTCYECDTDYCNSSIGIRSNLGIIILFCLIIMMINFM</sequence>
<reference evidence="4" key="1">
    <citation type="submission" date="2022-11" db="UniProtKB">
        <authorList>
            <consortium name="WormBaseParasite"/>
        </authorList>
    </citation>
    <scope>IDENTIFICATION</scope>
</reference>
<accession>A0A914L2H1</accession>
<keyword evidence="1" id="KW-0472">Membrane</keyword>